<evidence type="ECO:0000313" key="2">
    <source>
        <dbReference type="Proteomes" id="UP000499080"/>
    </source>
</evidence>
<evidence type="ECO:0000313" key="1">
    <source>
        <dbReference type="EMBL" id="GBN86528.1"/>
    </source>
</evidence>
<accession>A0A4Y2SE75</accession>
<dbReference type="Proteomes" id="UP000499080">
    <property type="component" value="Unassembled WGS sequence"/>
</dbReference>
<gene>
    <name evidence="1" type="ORF">AVEN_255384_1</name>
</gene>
<sequence>MPTQPHGPTPPSRYTAITGGGTAAPHLCDPGGEFLHMKPEQLIISCPTSILEIKRVIGKDMAEEALGFFREYKKDLGKLYDNVVDKIGKILKS</sequence>
<dbReference type="AlphaFoldDB" id="A0A4Y2SE75"/>
<dbReference type="EMBL" id="BGPR01021341">
    <property type="protein sequence ID" value="GBN86528.1"/>
    <property type="molecule type" value="Genomic_DNA"/>
</dbReference>
<keyword evidence="2" id="KW-1185">Reference proteome</keyword>
<comment type="caution">
    <text evidence="1">The sequence shown here is derived from an EMBL/GenBank/DDBJ whole genome shotgun (WGS) entry which is preliminary data.</text>
</comment>
<reference evidence="1 2" key="1">
    <citation type="journal article" date="2019" name="Sci. Rep.">
        <title>Orb-weaving spider Araneus ventricosus genome elucidates the spidroin gene catalogue.</title>
        <authorList>
            <person name="Kono N."/>
            <person name="Nakamura H."/>
            <person name="Ohtoshi R."/>
            <person name="Moran D.A.P."/>
            <person name="Shinohara A."/>
            <person name="Yoshida Y."/>
            <person name="Fujiwara M."/>
            <person name="Mori M."/>
            <person name="Tomita M."/>
            <person name="Arakawa K."/>
        </authorList>
    </citation>
    <scope>NUCLEOTIDE SEQUENCE [LARGE SCALE GENOMIC DNA]</scope>
</reference>
<name>A0A4Y2SE75_ARAVE</name>
<organism evidence="1 2">
    <name type="scientific">Araneus ventricosus</name>
    <name type="common">Orbweaver spider</name>
    <name type="synonym">Epeira ventricosa</name>
    <dbReference type="NCBI Taxonomy" id="182803"/>
    <lineage>
        <taxon>Eukaryota</taxon>
        <taxon>Metazoa</taxon>
        <taxon>Ecdysozoa</taxon>
        <taxon>Arthropoda</taxon>
        <taxon>Chelicerata</taxon>
        <taxon>Arachnida</taxon>
        <taxon>Araneae</taxon>
        <taxon>Araneomorphae</taxon>
        <taxon>Entelegynae</taxon>
        <taxon>Araneoidea</taxon>
        <taxon>Araneidae</taxon>
        <taxon>Araneus</taxon>
    </lineage>
</organism>
<proteinExistence type="predicted"/>
<protein>
    <submittedName>
        <fullName evidence="1">Uncharacterized protein</fullName>
    </submittedName>
</protein>